<dbReference type="InterPro" id="IPR029058">
    <property type="entry name" value="AB_hydrolase_fold"/>
</dbReference>
<dbReference type="AlphaFoldDB" id="A0A9P5D7D2"/>
<protein>
    <submittedName>
        <fullName evidence="4">Homoserine O-acetyltransferase/O-succinyltransferase</fullName>
    </submittedName>
</protein>
<evidence type="ECO:0000259" key="3">
    <source>
        <dbReference type="Pfam" id="PF00561"/>
    </source>
</evidence>
<dbReference type="OrthoDB" id="9972683at2759"/>
<comment type="caution">
    <text evidence="4">The sequence shown here is derived from an EMBL/GenBank/DDBJ whole genome shotgun (WGS) entry which is preliminary data.</text>
</comment>
<dbReference type="Pfam" id="PF00561">
    <property type="entry name" value="Abhydrolase_1"/>
    <property type="match status" value="1"/>
</dbReference>
<dbReference type="NCBIfam" id="NF005757">
    <property type="entry name" value="PRK07581.1"/>
    <property type="match status" value="1"/>
</dbReference>
<dbReference type="PIRSF" id="PIRSF000443">
    <property type="entry name" value="Homoser_Ac_trans"/>
    <property type="match status" value="1"/>
</dbReference>
<sequence>MSDIKTFGLGNFTLQSGATIPSAWISYRTFGDASSPAVVYPTWFSGSISDNEWLVGGGKTLDPSRYFIVIPALIGNGQSVSPSNWASTADPPSPFPDVTLYDNVRAQHLLVTQGLGIRHIRAVLGWSMGAAQSFQWATQFPDMMDICVPFCGAAKTSLHNQVFLEGAKAALLAARGLSSAGIPSSGGAGPTDEAAARTWSSEERTVGLKAFGRVYAGWGFSQTFYRQELHRKFYGASDMEDFLVNFWEAWALGKHPDNLLVMLHTWQAGDVSAQEPYNGDFAAAMAAIRAKTLVLPSKTDLYFPPEDSEHEVQSMSPGIGQLDIYPSVWGHWAGGPPGNMEDVAWLDKQLANIFASAPKRA</sequence>
<evidence type="ECO:0000256" key="2">
    <source>
        <dbReference type="PIRSR" id="PIRSR000443-1"/>
    </source>
</evidence>
<dbReference type="PANTHER" id="PTHR32268">
    <property type="entry name" value="HOMOSERINE O-ACETYLTRANSFERASE"/>
    <property type="match status" value="1"/>
</dbReference>
<reference evidence="4" key="1">
    <citation type="submission" date="2020-03" db="EMBL/GenBank/DDBJ databases">
        <title>Site-based positive gene gene selection in Geosmithia morbida across the United States reveals a broad range of putative effectors and factors for local host and environmental adapation.</title>
        <authorList>
            <person name="Onufrak A."/>
            <person name="Murdoch R.W."/>
            <person name="Gazis R."/>
            <person name="Huff M."/>
            <person name="Staton M."/>
            <person name="Klingeman W."/>
            <person name="Hadziabdic D."/>
        </authorList>
    </citation>
    <scope>NUCLEOTIDE SEQUENCE</scope>
    <source>
        <strain evidence="4">1262</strain>
    </source>
</reference>
<feature type="active site" evidence="2">
    <location>
        <position position="331"/>
    </location>
</feature>
<dbReference type="Gene3D" id="3.40.50.1820">
    <property type="entry name" value="alpha/beta hydrolase"/>
    <property type="match status" value="1"/>
</dbReference>
<comment type="similarity">
    <text evidence="1">Belongs to the AB hydrolase superfamily. MetX family.</text>
</comment>
<dbReference type="GeneID" id="55967149"/>
<organism evidence="4 5">
    <name type="scientific">Geosmithia morbida</name>
    <dbReference type="NCBI Taxonomy" id="1094350"/>
    <lineage>
        <taxon>Eukaryota</taxon>
        <taxon>Fungi</taxon>
        <taxon>Dikarya</taxon>
        <taxon>Ascomycota</taxon>
        <taxon>Pezizomycotina</taxon>
        <taxon>Sordariomycetes</taxon>
        <taxon>Hypocreomycetidae</taxon>
        <taxon>Hypocreales</taxon>
        <taxon>Bionectriaceae</taxon>
        <taxon>Geosmithia</taxon>
    </lineage>
</organism>
<name>A0A9P5D7D2_9HYPO</name>
<evidence type="ECO:0000313" key="4">
    <source>
        <dbReference type="EMBL" id="KAF4125675.1"/>
    </source>
</evidence>
<feature type="domain" description="AB hydrolase-1" evidence="3">
    <location>
        <begin position="58"/>
        <end position="148"/>
    </location>
</feature>
<dbReference type="InterPro" id="IPR000073">
    <property type="entry name" value="AB_hydrolase_1"/>
</dbReference>
<keyword evidence="5" id="KW-1185">Reference proteome</keyword>
<dbReference type="InterPro" id="IPR008220">
    <property type="entry name" value="HAT_MetX-like"/>
</dbReference>
<evidence type="ECO:0000256" key="1">
    <source>
        <dbReference type="ARBA" id="ARBA00006886"/>
    </source>
</evidence>
<dbReference type="EMBL" id="JAANYQ010000002">
    <property type="protein sequence ID" value="KAF4125675.1"/>
    <property type="molecule type" value="Genomic_DNA"/>
</dbReference>
<feature type="active site" description="Nucleophile" evidence="2">
    <location>
        <position position="127"/>
    </location>
</feature>
<proteinExistence type="inferred from homology"/>
<dbReference type="RefSeq" id="XP_035324327.1">
    <property type="nucleotide sequence ID" value="XM_035462903.1"/>
</dbReference>
<dbReference type="SUPFAM" id="SSF53474">
    <property type="entry name" value="alpha/beta-Hydrolases"/>
    <property type="match status" value="1"/>
</dbReference>
<dbReference type="Proteomes" id="UP000749293">
    <property type="component" value="Unassembled WGS sequence"/>
</dbReference>
<dbReference type="PANTHER" id="PTHR32268:SF15">
    <property type="entry name" value="HOMOSERINE ACETYLTRANSFERASE FAMILY PROTEIN (AFU_ORTHOLOGUE AFUA_1G15350)"/>
    <property type="match status" value="1"/>
</dbReference>
<gene>
    <name evidence="4" type="ORF">GMORB2_0919</name>
</gene>
<dbReference type="GO" id="GO:0016747">
    <property type="term" value="F:acyltransferase activity, transferring groups other than amino-acyl groups"/>
    <property type="evidence" value="ECO:0007669"/>
    <property type="project" value="InterPro"/>
</dbReference>
<feature type="active site" evidence="2">
    <location>
        <position position="300"/>
    </location>
</feature>
<accession>A0A9P5D7D2</accession>
<evidence type="ECO:0000313" key="5">
    <source>
        <dbReference type="Proteomes" id="UP000749293"/>
    </source>
</evidence>